<gene>
    <name evidence="8" type="ORF">NCTC11429_03114</name>
</gene>
<dbReference type="InterPro" id="IPR011990">
    <property type="entry name" value="TPR-like_helical_dom_sf"/>
</dbReference>
<keyword evidence="3" id="KW-0732">Signal</keyword>
<evidence type="ECO:0000256" key="2">
    <source>
        <dbReference type="ARBA" id="ARBA00006275"/>
    </source>
</evidence>
<evidence type="ECO:0000256" key="1">
    <source>
        <dbReference type="ARBA" id="ARBA00004442"/>
    </source>
</evidence>
<comment type="similarity">
    <text evidence="2">Belongs to the SusD family.</text>
</comment>
<dbReference type="SUPFAM" id="SSF48452">
    <property type="entry name" value="TPR-like"/>
    <property type="match status" value="1"/>
</dbReference>
<feature type="domain" description="SusD-like N-terminal" evidence="7">
    <location>
        <begin position="76"/>
        <end position="207"/>
    </location>
</feature>
<proteinExistence type="inferred from homology"/>
<accession>A0A4V6KSJ6</accession>
<dbReference type="Pfam" id="PF07980">
    <property type="entry name" value="SusD_RagB"/>
    <property type="match status" value="1"/>
</dbReference>
<reference evidence="8 9" key="1">
    <citation type="submission" date="2019-05" db="EMBL/GenBank/DDBJ databases">
        <authorList>
            <consortium name="Pathogen Informatics"/>
        </authorList>
    </citation>
    <scope>NUCLEOTIDE SEQUENCE [LARGE SCALE GENOMIC DNA]</scope>
    <source>
        <strain evidence="8 9">NCTC11429</strain>
    </source>
</reference>
<comment type="subcellular location">
    <subcellularLocation>
        <location evidence="1">Cell outer membrane</location>
    </subcellularLocation>
</comment>
<evidence type="ECO:0000259" key="6">
    <source>
        <dbReference type="Pfam" id="PF07980"/>
    </source>
</evidence>
<dbReference type="KEGG" id="stha:NCTC11429_03114"/>
<dbReference type="AlphaFoldDB" id="A0A4V6KSJ6"/>
<dbReference type="InterPro" id="IPR033985">
    <property type="entry name" value="SusD-like_N"/>
</dbReference>
<evidence type="ECO:0000313" key="8">
    <source>
        <dbReference type="EMBL" id="VTR44848.1"/>
    </source>
</evidence>
<evidence type="ECO:0000313" key="9">
    <source>
        <dbReference type="Proteomes" id="UP000308196"/>
    </source>
</evidence>
<organism evidence="8 9">
    <name type="scientific">Sphingobacterium thalpophilum</name>
    <dbReference type="NCBI Taxonomy" id="259"/>
    <lineage>
        <taxon>Bacteria</taxon>
        <taxon>Pseudomonadati</taxon>
        <taxon>Bacteroidota</taxon>
        <taxon>Sphingobacteriia</taxon>
        <taxon>Sphingobacteriales</taxon>
        <taxon>Sphingobacteriaceae</taxon>
        <taxon>Sphingobacterium</taxon>
    </lineage>
</organism>
<dbReference type="GO" id="GO:0009279">
    <property type="term" value="C:cell outer membrane"/>
    <property type="evidence" value="ECO:0007669"/>
    <property type="project" value="UniProtKB-SubCell"/>
</dbReference>
<dbReference type="Pfam" id="PF14322">
    <property type="entry name" value="SusD-like_3"/>
    <property type="match status" value="1"/>
</dbReference>
<dbReference type="PROSITE" id="PS51257">
    <property type="entry name" value="PROKAR_LIPOPROTEIN"/>
    <property type="match status" value="1"/>
</dbReference>
<dbReference type="STRING" id="1123265.GCA_000686625_02795"/>
<evidence type="ECO:0000256" key="5">
    <source>
        <dbReference type="ARBA" id="ARBA00023237"/>
    </source>
</evidence>
<dbReference type="Proteomes" id="UP000308196">
    <property type="component" value="Chromosome"/>
</dbReference>
<evidence type="ECO:0000256" key="4">
    <source>
        <dbReference type="ARBA" id="ARBA00023136"/>
    </source>
</evidence>
<dbReference type="GeneID" id="78463803"/>
<dbReference type="RefSeq" id="WP_028069888.1">
    <property type="nucleotide sequence ID" value="NZ_LR590484.1"/>
</dbReference>
<dbReference type="EMBL" id="LR590484">
    <property type="protein sequence ID" value="VTR44848.1"/>
    <property type="molecule type" value="Genomic_DNA"/>
</dbReference>
<sequence>MKNLLLLFCVSFLLQGCHSLDLNPLSDGSSETWNSDAEELEMSLNGLYKQVFWKKDLDDWSDDWIYRDGLTEVTNATLNGQSAFIKSWWLDTYKAIARANTIIKGADRAKNKLSAEQLNRFVAEARFVRACMYSSLLCHFGNIIYTDDILDIEQAKNLKQSTPESVLQKIYEDFDVAAANLKVSYANNELQRVTKGAALAMKSRIALYMGDFAVARDAAKACIELKQYSLHPDFPSLFLPSTKRSPESIFLLPRSIALNVTLDDRQNYIPRNAGGWAAKDPSWDLLFSFTCTDGLQVDKSPLFDHSNPFLNRDPRCKATIAAFDEPLLDYIYTPHPEALEVMKISTGKLVKNNDNRANAQYASFNGLVWRKGVDNDWLLNSWRTEPDNIIIRYADVLLIYAEAKIELNEIDQTVIDAMNTVRARAYGVGPSSLEYPAVKLSGQQELRQALRIERRMEFALEGLRYMDLIRWKLAEKALNKPNYGLLDPADLLAKVVKTGKWFLPSAPTIDRDGLPDFSSFSQQGLIKTVAIRKFDPSKQYLWPIPSTEVLTSGLKQNPNY</sequence>
<name>A0A4V6KSJ6_9SPHI</name>
<keyword evidence="5" id="KW-0998">Cell outer membrane</keyword>
<keyword evidence="4" id="KW-0472">Membrane</keyword>
<evidence type="ECO:0000259" key="7">
    <source>
        <dbReference type="Pfam" id="PF14322"/>
    </source>
</evidence>
<dbReference type="InterPro" id="IPR012944">
    <property type="entry name" value="SusD_RagB_dom"/>
</dbReference>
<dbReference type="Gene3D" id="1.25.40.390">
    <property type="match status" value="1"/>
</dbReference>
<feature type="domain" description="RagB/SusD" evidence="6">
    <location>
        <begin position="265"/>
        <end position="560"/>
    </location>
</feature>
<protein>
    <submittedName>
        <fullName evidence="8">SusD family</fullName>
    </submittedName>
</protein>
<evidence type="ECO:0000256" key="3">
    <source>
        <dbReference type="ARBA" id="ARBA00022729"/>
    </source>
</evidence>